<evidence type="ECO:0000313" key="4">
    <source>
        <dbReference type="EMBL" id="XBC47453.1"/>
    </source>
</evidence>
<evidence type="ECO:0000259" key="3">
    <source>
        <dbReference type="PROSITE" id="PS51462"/>
    </source>
</evidence>
<dbReference type="InterPro" id="IPR059176">
    <property type="entry name" value="UDP-X_N"/>
</dbReference>
<dbReference type="InterPro" id="IPR015797">
    <property type="entry name" value="NUDIX_hydrolase-like_dom_sf"/>
</dbReference>
<dbReference type="EMBL" id="CP142436">
    <property type="protein sequence ID" value="XBC51028.1"/>
    <property type="molecule type" value="Genomic_DNA"/>
</dbReference>
<organism evidence="4">
    <name type="scientific">Dolosigranulum savutiense</name>
    <dbReference type="NCBI Taxonomy" id="3110288"/>
    <lineage>
        <taxon>Bacteria</taxon>
        <taxon>Bacillati</taxon>
        <taxon>Bacillota</taxon>
        <taxon>Bacilli</taxon>
        <taxon>Lactobacillales</taxon>
        <taxon>Carnobacteriaceae</taxon>
        <taxon>Dolosigranulum</taxon>
    </lineage>
</organism>
<protein>
    <submittedName>
        <fullName evidence="4">NUDIX hydrolase</fullName>
        <ecNumber evidence="4">3.6.-.-</ecNumber>
    </submittedName>
</protein>
<accession>A0AB74TX08</accession>
<sequence>MTNEQKWQLYKRLVSVADAGLYYGQDAFDHERYQEIKEIALELLANLTDTSTEQLAVLFGQEVGYPTPKVDVRAFIEREGQVLLVQDKHTAEWSLPGGYAEVGLSPTANIVKEVKEETGLDVVETQLRAVYDTNLREDIIQPFQYYKFIFACEVVGEIQQNFETDKEVQAIRYFSREDLPVLSQARTTEAQLQQLFKHEPAIYVE</sequence>
<dbReference type="InterPro" id="IPR000086">
    <property type="entry name" value="NUDIX_hydrolase_dom"/>
</dbReference>
<dbReference type="EMBL" id="CP142434">
    <property type="protein sequence ID" value="XBC47453.1"/>
    <property type="molecule type" value="Genomic_DNA"/>
</dbReference>
<evidence type="ECO:0000313" key="5">
    <source>
        <dbReference type="EMBL" id="XBC51028.1"/>
    </source>
</evidence>
<dbReference type="Pfam" id="PF12535">
    <property type="entry name" value="Nudix_N"/>
    <property type="match status" value="1"/>
</dbReference>
<evidence type="ECO:0000256" key="2">
    <source>
        <dbReference type="ARBA" id="ARBA00022801"/>
    </source>
</evidence>
<name>A0AB74TX08_9LACT</name>
<dbReference type="SUPFAM" id="SSF55811">
    <property type="entry name" value="Nudix"/>
    <property type="match status" value="1"/>
</dbReference>
<dbReference type="PROSITE" id="PS51462">
    <property type="entry name" value="NUDIX"/>
    <property type="match status" value="1"/>
</dbReference>
<dbReference type="GO" id="GO:0016787">
    <property type="term" value="F:hydrolase activity"/>
    <property type="evidence" value="ECO:0007669"/>
    <property type="project" value="UniProtKB-KW"/>
</dbReference>
<gene>
    <name evidence="5" type="ORF">VUQ07_07235</name>
    <name evidence="4" type="ORF">VUQ09_07775</name>
</gene>
<dbReference type="PANTHER" id="PTHR43046:SF16">
    <property type="entry name" value="ADP-RIBOSE PYROPHOSPHATASE YJHB-RELATED"/>
    <property type="match status" value="1"/>
</dbReference>
<keyword evidence="2 4" id="KW-0378">Hydrolase</keyword>
<proteinExistence type="predicted"/>
<evidence type="ECO:0000256" key="1">
    <source>
        <dbReference type="ARBA" id="ARBA00001946"/>
    </source>
</evidence>
<reference evidence="4" key="1">
    <citation type="submission" date="2023-12" db="EMBL/GenBank/DDBJ databases">
        <title>Dolosigranulum savutii sp. nov. isolated from human upper respiratory samples collected in Botswana.</title>
        <authorList>
            <person name="Kelly M.S."/>
        </authorList>
    </citation>
    <scope>NUCLEOTIDE SEQUENCE</scope>
    <source>
        <strain evidence="5">MSK211</strain>
        <strain evidence="4">MSK312</strain>
    </source>
</reference>
<dbReference type="Gene3D" id="6.10.250.1120">
    <property type="match status" value="1"/>
</dbReference>
<dbReference type="Pfam" id="PF00293">
    <property type="entry name" value="NUDIX"/>
    <property type="match status" value="1"/>
</dbReference>
<comment type="cofactor">
    <cofactor evidence="1">
        <name>Mg(2+)</name>
        <dbReference type="ChEBI" id="CHEBI:18420"/>
    </cofactor>
</comment>
<dbReference type="Gene3D" id="3.90.79.10">
    <property type="entry name" value="Nucleoside Triphosphate Pyrophosphohydrolase"/>
    <property type="match status" value="1"/>
</dbReference>
<dbReference type="EC" id="3.6.-.-" evidence="4"/>
<feature type="domain" description="Nudix hydrolase" evidence="3">
    <location>
        <begin position="67"/>
        <end position="198"/>
    </location>
</feature>
<dbReference type="RefSeq" id="WP_347297603.1">
    <property type="nucleotide sequence ID" value="NZ_CP142434.1"/>
</dbReference>
<dbReference type="CDD" id="cd18891">
    <property type="entry name" value="NUDIX_UDP-X_diphosphatase"/>
    <property type="match status" value="1"/>
</dbReference>
<dbReference type="PANTHER" id="PTHR43046">
    <property type="entry name" value="GDP-MANNOSE MANNOSYL HYDROLASE"/>
    <property type="match status" value="1"/>
</dbReference>
<dbReference type="AlphaFoldDB" id="A0AB74TX08"/>